<sequence length="344" mass="37919">MDYNLQGLIEIEHKELAMILAGDIGGTKTNIGLYTWKEHALELHRKEQFSSRDYNSLEEILTAFNQKVTLSHIDAACFGIAGPVIEESCTTTNLPWRVSTLDLQAYLGLQNVRLLNDLEATAYGMLYLHDNAFIHLNPTAKKTKGNHAVIAAGTGLGEAMLYFNGHTYQPIGTEGGHSDFAPLSPQQDALLQWLRHRYPEHVSYERVLSGSGIYTIYQFLAQSGYAPEPASMLHITDDKDPNAMVSECALKEQDPLCIETLRLFCQIYGAEAGNLALKTMSLGGVYIGGGIAPKILSVLADGHFMKGFLSKGRFNKMLSQMEVKLSLNPETALLGAANYARDKF</sequence>
<organism evidence="5">
    <name type="scientific">uncultured Sulfurovum sp</name>
    <dbReference type="NCBI Taxonomy" id="269237"/>
    <lineage>
        <taxon>Bacteria</taxon>
        <taxon>Pseudomonadati</taxon>
        <taxon>Campylobacterota</taxon>
        <taxon>Epsilonproteobacteria</taxon>
        <taxon>Campylobacterales</taxon>
        <taxon>Sulfurovaceae</taxon>
        <taxon>Sulfurovum</taxon>
        <taxon>environmental samples</taxon>
    </lineage>
</organism>
<dbReference type="GO" id="GO:0004340">
    <property type="term" value="F:glucokinase activity"/>
    <property type="evidence" value="ECO:0007669"/>
    <property type="project" value="UniProtKB-UniRule"/>
</dbReference>
<feature type="binding site" evidence="3">
    <location>
        <begin position="22"/>
        <end position="27"/>
    </location>
    <ligand>
        <name>ATP</name>
        <dbReference type="ChEBI" id="CHEBI:30616"/>
    </ligand>
</feature>
<keyword evidence="3" id="KW-0547">Nucleotide-binding</keyword>
<proteinExistence type="inferred from homology"/>
<comment type="subcellular location">
    <subcellularLocation>
        <location evidence="3">Cytoplasm</location>
    </subcellularLocation>
</comment>
<keyword evidence="3" id="KW-0963">Cytoplasm</keyword>
<dbReference type="GO" id="GO:0005737">
    <property type="term" value="C:cytoplasm"/>
    <property type="evidence" value="ECO:0007669"/>
    <property type="project" value="UniProtKB-SubCell"/>
</dbReference>
<dbReference type="GO" id="GO:0005524">
    <property type="term" value="F:ATP binding"/>
    <property type="evidence" value="ECO:0007669"/>
    <property type="project" value="UniProtKB-UniRule"/>
</dbReference>
<dbReference type="CDD" id="cd24008">
    <property type="entry name" value="ASKHA_NBD_GLK"/>
    <property type="match status" value="1"/>
</dbReference>
<evidence type="ECO:0000256" key="3">
    <source>
        <dbReference type="HAMAP-Rule" id="MF_00524"/>
    </source>
</evidence>
<dbReference type="PANTHER" id="PTHR47363">
    <property type="entry name" value="GLUCOKINASE"/>
    <property type="match status" value="1"/>
</dbReference>
<dbReference type="EMBL" id="CACVAS010000117">
    <property type="protein sequence ID" value="CAA6822194.1"/>
    <property type="molecule type" value="Genomic_DNA"/>
</dbReference>
<dbReference type="GO" id="GO:0006096">
    <property type="term" value="P:glycolytic process"/>
    <property type="evidence" value="ECO:0007669"/>
    <property type="project" value="UniProtKB-UniRule"/>
</dbReference>
<name>A0A6S6TS62_9BACT</name>
<comment type="similarity">
    <text evidence="3 4">Belongs to the bacterial glucokinase family.</text>
</comment>
<comment type="catalytic activity">
    <reaction evidence="3">
        <text>D-glucose + ATP = D-glucose 6-phosphate + ADP + H(+)</text>
        <dbReference type="Rhea" id="RHEA:17825"/>
        <dbReference type="ChEBI" id="CHEBI:4167"/>
        <dbReference type="ChEBI" id="CHEBI:15378"/>
        <dbReference type="ChEBI" id="CHEBI:30616"/>
        <dbReference type="ChEBI" id="CHEBI:61548"/>
        <dbReference type="ChEBI" id="CHEBI:456216"/>
        <dbReference type="EC" id="2.7.1.2"/>
    </reaction>
</comment>
<dbReference type="NCBIfam" id="TIGR00749">
    <property type="entry name" value="glk"/>
    <property type="match status" value="1"/>
</dbReference>
<gene>
    <name evidence="3" type="primary">glk</name>
    <name evidence="5" type="ORF">HELGO_WM757</name>
</gene>
<dbReference type="EC" id="2.7.1.2" evidence="3"/>
<evidence type="ECO:0000256" key="1">
    <source>
        <dbReference type="ARBA" id="ARBA00022679"/>
    </source>
</evidence>
<dbReference type="HAMAP" id="MF_00524">
    <property type="entry name" value="Glucokinase"/>
    <property type="match status" value="1"/>
</dbReference>
<dbReference type="PANTHER" id="PTHR47363:SF1">
    <property type="entry name" value="GLUCOKINASE"/>
    <property type="match status" value="1"/>
</dbReference>
<accession>A0A6S6TS62</accession>
<keyword evidence="1 3" id="KW-0808">Transferase</keyword>
<evidence type="ECO:0000256" key="2">
    <source>
        <dbReference type="ARBA" id="ARBA00022777"/>
    </source>
</evidence>
<keyword evidence="2 3" id="KW-0418">Kinase</keyword>
<dbReference type="Pfam" id="PF02685">
    <property type="entry name" value="Glucokinase"/>
    <property type="match status" value="1"/>
</dbReference>
<dbReference type="SUPFAM" id="SSF53067">
    <property type="entry name" value="Actin-like ATPase domain"/>
    <property type="match status" value="1"/>
</dbReference>
<dbReference type="InterPro" id="IPR003836">
    <property type="entry name" value="Glucokinase"/>
</dbReference>
<dbReference type="Gene3D" id="3.30.420.40">
    <property type="match status" value="1"/>
</dbReference>
<evidence type="ECO:0000256" key="4">
    <source>
        <dbReference type="RuleBase" id="RU004046"/>
    </source>
</evidence>
<reference evidence="5" key="1">
    <citation type="submission" date="2020-01" db="EMBL/GenBank/DDBJ databases">
        <authorList>
            <person name="Meier V. D."/>
            <person name="Meier V D."/>
        </authorList>
    </citation>
    <scope>NUCLEOTIDE SEQUENCE</scope>
    <source>
        <strain evidence="5">HLG_WM_MAG_01</strain>
    </source>
</reference>
<keyword evidence="3" id="KW-0067">ATP-binding</keyword>
<dbReference type="InterPro" id="IPR043129">
    <property type="entry name" value="ATPase_NBD"/>
</dbReference>
<dbReference type="GO" id="GO:0005536">
    <property type="term" value="F:D-glucose binding"/>
    <property type="evidence" value="ECO:0007669"/>
    <property type="project" value="InterPro"/>
</dbReference>
<keyword evidence="3" id="KW-0324">Glycolysis</keyword>
<evidence type="ECO:0000313" key="5">
    <source>
        <dbReference type="EMBL" id="CAA6822194.1"/>
    </source>
</evidence>
<dbReference type="Gene3D" id="3.40.367.20">
    <property type="match status" value="1"/>
</dbReference>
<protein>
    <recommendedName>
        <fullName evidence="3">Glucokinase</fullName>
        <ecNumber evidence="3">2.7.1.2</ecNumber>
    </recommendedName>
    <alternativeName>
        <fullName evidence="3">Glucose kinase</fullName>
    </alternativeName>
</protein>
<dbReference type="AlphaFoldDB" id="A0A6S6TS62"/>